<gene>
    <name evidence="1" type="ORF">SKAU_G00279730</name>
</gene>
<reference evidence="1" key="1">
    <citation type="journal article" date="2023" name="Science">
        <title>Genome structures resolve the early diversification of teleost fishes.</title>
        <authorList>
            <person name="Parey E."/>
            <person name="Louis A."/>
            <person name="Montfort J."/>
            <person name="Bouchez O."/>
            <person name="Roques C."/>
            <person name="Iampietro C."/>
            <person name="Lluch J."/>
            <person name="Castinel A."/>
            <person name="Donnadieu C."/>
            <person name="Desvignes T."/>
            <person name="Floi Bucao C."/>
            <person name="Jouanno E."/>
            <person name="Wen M."/>
            <person name="Mejri S."/>
            <person name="Dirks R."/>
            <person name="Jansen H."/>
            <person name="Henkel C."/>
            <person name="Chen W.J."/>
            <person name="Zahm M."/>
            <person name="Cabau C."/>
            <person name="Klopp C."/>
            <person name="Thompson A.W."/>
            <person name="Robinson-Rechavi M."/>
            <person name="Braasch I."/>
            <person name="Lecointre G."/>
            <person name="Bobe J."/>
            <person name="Postlethwait J.H."/>
            <person name="Berthelot C."/>
            <person name="Roest Crollius H."/>
            <person name="Guiguen Y."/>
        </authorList>
    </citation>
    <scope>NUCLEOTIDE SEQUENCE</scope>
    <source>
        <strain evidence="1">WJC10195</strain>
    </source>
</reference>
<sequence length="396" mass="45280">MVGLLFDGSFKKQLKFNQFVHQYKAGETIVTLQPIDPQPQPSDEPSGEPACRRLPIVIVIPTFPRDFQMRLDAKEPCHNMPNLRNKIIRVLYEMMAEYTMYPTNAEYVQVAKALIVKYPFLKDMEGNGYHTWHMSLNLCRKQANPTFEIVGEYSTSVDVHVNVLQSEYRKTHPDVSIVRDRMARTFSWRRSEISEGMPVEDVLNKYPHLRTPTGFFEEVNRLHPSTSSFCHRFREGFASVMPNVLELAEGKTPLSKQYIDARQDALDEDLPGIDLRAGLILLPSIFKEKIENYITMGEGDPATPYPTIQLLDNDWKMAFTGRGFSVVKVDGVSVCRCTALDEAFITAFSMYFAFNIAYPPHLKNTLTFLQRRIVGIVEEGDKTLPVTLLRVINLLC</sequence>
<proteinExistence type="predicted"/>
<dbReference type="PANTHER" id="PTHR31025">
    <property type="entry name" value="SI:CH211-196P9.1-RELATED"/>
    <property type="match status" value="1"/>
</dbReference>
<evidence type="ECO:0000313" key="2">
    <source>
        <dbReference type="Proteomes" id="UP001152622"/>
    </source>
</evidence>
<name>A0A9Q1EWZ8_SYNKA</name>
<dbReference type="OrthoDB" id="10049949at2759"/>
<dbReference type="Proteomes" id="UP001152622">
    <property type="component" value="Chromosome 11"/>
</dbReference>
<keyword evidence="2" id="KW-1185">Reference proteome</keyword>
<dbReference type="PANTHER" id="PTHR31025:SF25">
    <property type="entry name" value="ZINC FINGER (C2H2)-60"/>
    <property type="match status" value="1"/>
</dbReference>
<comment type="caution">
    <text evidence="1">The sequence shown here is derived from an EMBL/GenBank/DDBJ whole genome shotgun (WGS) entry which is preliminary data.</text>
</comment>
<protein>
    <submittedName>
        <fullName evidence="1">Uncharacterized protein</fullName>
    </submittedName>
</protein>
<accession>A0A9Q1EWZ8</accession>
<organism evidence="1 2">
    <name type="scientific">Synaphobranchus kaupii</name>
    <name type="common">Kaup's arrowtooth eel</name>
    <dbReference type="NCBI Taxonomy" id="118154"/>
    <lineage>
        <taxon>Eukaryota</taxon>
        <taxon>Metazoa</taxon>
        <taxon>Chordata</taxon>
        <taxon>Craniata</taxon>
        <taxon>Vertebrata</taxon>
        <taxon>Euteleostomi</taxon>
        <taxon>Actinopterygii</taxon>
        <taxon>Neopterygii</taxon>
        <taxon>Teleostei</taxon>
        <taxon>Anguilliformes</taxon>
        <taxon>Synaphobranchidae</taxon>
        <taxon>Synaphobranchus</taxon>
    </lineage>
</organism>
<evidence type="ECO:0000313" key="1">
    <source>
        <dbReference type="EMBL" id="KAJ8346572.1"/>
    </source>
</evidence>
<dbReference type="AlphaFoldDB" id="A0A9Q1EWZ8"/>
<dbReference type="EMBL" id="JAINUF010000011">
    <property type="protein sequence ID" value="KAJ8346572.1"/>
    <property type="molecule type" value="Genomic_DNA"/>
</dbReference>